<evidence type="ECO:0000313" key="1">
    <source>
        <dbReference type="EMBL" id="CAG8616574.1"/>
    </source>
</evidence>
<sequence>ENTKFKTRFEKLKRKNKTDTINLTVENIKLKTRVIKLEQKQLQNDKGSNLIFKLDGDIKEIKQVDMLTLKKQSSTSISKVSIANVSCRINSDDTLKQIVLQHNDILISDISNNTSNSSIYQKLETHKSLEDKGSINF</sequence>
<organism evidence="1 2">
    <name type="scientific">Diversispora eburnea</name>
    <dbReference type="NCBI Taxonomy" id="1213867"/>
    <lineage>
        <taxon>Eukaryota</taxon>
        <taxon>Fungi</taxon>
        <taxon>Fungi incertae sedis</taxon>
        <taxon>Mucoromycota</taxon>
        <taxon>Glomeromycotina</taxon>
        <taxon>Glomeromycetes</taxon>
        <taxon>Diversisporales</taxon>
        <taxon>Diversisporaceae</taxon>
        <taxon>Diversispora</taxon>
    </lineage>
</organism>
<gene>
    <name evidence="1" type="ORF">DEBURN_LOCUS10192</name>
</gene>
<protein>
    <submittedName>
        <fullName evidence="1">7174_t:CDS:1</fullName>
    </submittedName>
</protein>
<feature type="non-terminal residue" evidence="1">
    <location>
        <position position="1"/>
    </location>
</feature>
<evidence type="ECO:0000313" key="2">
    <source>
        <dbReference type="Proteomes" id="UP000789706"/>
    </source>
</evidence>
<dbReference type="OrthoDB" id="2488958at2759"/>
<reference evidence="1" key="1">
    <citation type="submission" date="2021-06" db="EMBL/GenBank/DDBJ databases">
        <authorList>
            <person name="Kallberg Y."/>
            <person name="Tangrot J."/>
            <person name="Rosling A."/>
        </authorList>
    </citation>
    <scope>NUCLEOTIDE SEQUENCE</scope>
    <source>
        <strain evidence="1">AZ414A</strain>
    </source>
</reference>
<dbReference type="Proteomes" id="UP000789706">
    <property type="component" value="Unassembled WGS sequence"/>
</dbReference>
<keyword evidence="2" id="KW-1185">Reference proteome</keyword>
<dbReference type="EMBL" id="CAJVPK010002678">
    <property type="protein sequence ID" value="CAG8616574.1"/>
    <property type="molecule type" value="Genomic_DNA"/>
</dbReference>
<comment type="caution">
    <text evidence="1">The sequence shown here is derived from an EMBL/GenBank/DDBJ whole genome shotgun (WGS) entry which is preliminary data.</text>
</comment>
<dbReference type="AlphaFoldDB" id="A0A9N9CWI8"/>
<proteinExistence type="predicted"/>
<accession>A0A9N9CWI8</accession>
<name>A0A9N9CWI8_9GLOM</name>